<accession>A0A518ICK9</accession>
<dbReference type="Proteomes" id="UP000318313">
    <property type="component" value="Chromosome"/>
</dbReference>
<evidence type="ECO:0000313" key="2">
    <source>
        <dbReference type="Proteomes" id="UP000318313"/>
    </source>
</evidence>
<gene>
    <name evidence="1" type="ORF">Enr17x_28930</name>
</gene>
<keyword evidence="2" id="KW-1185">Reference proteome</keyword>
<protein>
    <submittedName>
        <fullName evidence="1">Uncharacterized protein</fullName>
    </submittedName>
</protein>
<dbReference type="EMBL" id="CP037452">
    <property type="protein sequence ID" value="QDV50848.1"/>
    <property type="molecule type" value="Genomic_DNA"/>
</dbReference>
<sequence>MTALAEDKQWIESLGNEADFPMAASTLVYQGSIVGLNTSGYARPFVIGDKFAGITLEGRNNSSGSNGDLNVCCLRGKFYLEASLSGVALTDAVIEAPVYAQDSGTLSLRSGFRIGKVVAYLSSGKALVEFDTNPQFNVLAETVAFGDFTDVDATGYIDFSNSIPEGSLVLGWQADVKTGFTGNTTAVVQVGESGNVDRFSAKPDSSCVAADVVGTAAAAVSANQGYLASAVTPRVTVTGADDFSSITAGEMDIKILYIPALRV</sequence>
<name>A0A518ICK9_9PLAN</name>
<reference evidence="1 2" key="1">
    <citation type="submission" date="2019-03" db="EMBL/GenBank/DDBJ databases">
        <title>Deep-cultivation of Planctomycetes and their phenomic and genomic characterization uncovers novel biology.</title>
        <authorList>
            <person name="Wiegand S."/>
            <person name="Jogler M."/>
            <person name="Boedeker C."/>
            <person name="Pinto D."/>
            <person name="Vollmers J."/>
            <person name="Rivas-Marin E."/>
            <person name="Kohn T."/>
            <person name="Peeters S.H."/>
            <person name="Heuer A."/>
            <person name="Rast P."/>
            <person name="Oberbeckmann S."/>
            <person name="Bunk B."/>
            <person name="Jeske O."/>
            <person name="Meyerdierks A."/>
            <person name="Storesund J.E."/>
            <person name="Kallscheuer N."/>
            <person name="Luecker S."/>
            <person name="Lage O.M."/>
            <person name="Pohl T."/>
            <person name="Merkel B.J."/>
            <person name="Hornburger P."/>
            <person name="Mueller R.-W."/>
            <person name="Bruemmer F."/>
            <person name="Labrenz M."/>
            <person name="Spormann A.M."/>
            <person name="Op den Camp H."/>
            <person name="Overmann J."/>
            <person name="Amann R."/>
            <person name="Jetten M.S.M."/>
            <person name="Mascher T."/>
            <person name="Medema M.H."/>
            <person name="Devos D.P."/>
            <person name="Kaster A.-K."/>
            <person name="Ovreas L."/>
            <person name="Rohde M."/>
            <person name="Galperin M.Y."/>
            <person name="Jogler C."/>
        </authorList>
    </citation>
    <scope>NUCLEOTIDE SEQUENCE [LARGE SCALE GENOMIC DNA]</scope>
    <source>
        <strain evidence="1 2">Enr17</strain>
    </source>
</reference>
<organism evidence="1 2">
    <name type="scientific">Gimesia fumaroli</name>
    <dbReference type="NCBI Taxonomy" id="2527976"/>
    <lineage>
        <taxon>Bacteria</taxon>
        <taxon>Pseudomonadati</taxon>
        <taxon>Planctomycetota</taxon>
        <taxon>Planctomycetia</taxon>
        <taxon>Planctomycetales</taxon>
        <taxon>Planctomycetaceae</taxon>
        <taxon>Gimesia</taxon>
    </lineage>
</organism>
<dbReference type="AlphaFoldDB" id="A0A518ICK9"/>
<dbReference type="RefSeq" id="WP_145309637.1">
    <property type="nucleotide sequence ID" value="NZ_CP037452.1"/>
</dbReference>
<proteinExistence type="predicted"/>
<evidence type="ECO:0000313" key="1">
    <source>
        <dbReference type="EMBL" id="QDV50848.1"/>
    </source>
</evidence>
<dbReference type="KEGG" id="gfm:Enr17x_28930"/>
<dbReference type="OrthoDB" id="2059848at2"/>